<comment type="caution">
    <text evidence="2">The sequence shown here is derived from an EMBL/GenBank/DDBJ whole genome shotgun (WGS) entry which is preliminary data.</text>
</comment>
<reference evidence="2" key="1">
    <citation type="submission" date="2021-02" db="EMBL/GenBank/DDBJ databases">
        <authorList>
            <person name="Nowell W R."/>
        </authorList>
    </citation>
    <scope>NUCLEOTIDE SEQUENCE</scope>
    <source>
        <strain evidence="2">Ploen Becks lab</strain>
    </source>
</reference>
<sequence length="383" mass="43842">MSQLESEQIILKEINEYRTTETSLDLIIHNGDLIESTRVLECPFSDHDFVTASLYKLPSTKPCLLTVKSRNLSKLNLDSIKELLNINFEFIKTLSAVEDMWLWLKTKILSIIDSIALIKDFTNLNEINHLIEELLNSSCPGICGITKKVIKAARTVIVPPLTFLFNKSIQLDQIPSDWKTAIVTPVYKSKGEKEDFNNYRGISVLLPFSKLFEKLLSNNQHGFRGDHSCETALHEVLSDINSIRSSREIGLYLFIDLIKAFDTVNSTILPLEKMKFYGFGQKALQLRVIYAQHLSDSENIKLGVPQRSILGPLFFLIFINDLEFYLNEFKCKFFADDTTLSLVDTVFNQLLKRFNQEACILIILYIFPKSRLLSGNHLCICKK</sequence>
<dbReference type="EMBL" id="CAJNOC010000652">
    <property type="protein sequence ID" value="CAF0787720.1"/>
    <property type="molecule type" value="Genomic_DNA"/>
</dbReference>
<protein>
    <recommendedName>
        <fullName evidence="1">Reverse transcriptase domain-containing protein</fullName>
    </recommendedName>
</protein>
<organism evidence="2 3">
    <name type="scientific">Brachionus calyciflorus</name>
    <dbReference type="NCBI Taxonomy" id="104777"/>
    <lineage>
        <taxon>Eukaryota</taxon>
        <taxon>Metazoa</taxon>
        <taxon>Spiralia</taxon>
        <taxon>Gnathifera</taxon>
        <taxon>Rotifera</taxon>
        <taxon>Eurotatoria</taxon>
        <taxon>Monogononta</taxon>
        <taxon>Pseudotrocha</taxon>
        <taxon>Ploima</taxon>
        <taxon>Brachionidae</taxon>
        <taxon>Brachionus</taxon>
    </lineage>
</organism>
<gene>
    <name evidence="2" type="ORF">OXX778_LOCUS5804</name>
</gene>
<evidence type="ECO:0000313" key="2">
    <source>
        <dbReference type="EMBL" id="CAF0787720.1"/>
    </source>
</evidence>
<feature type="domain" description="Reverse transcriptase" evidence="1">
    <location>
        <begin position="193"/>
        <end position="341"/>
    </location>
</feature>
<dbReference type="InterPro" id="IPR000477">
    <property type="entry name" value="RT_dom"/>
</dbReference>
<dbReference type="Proteomes" id="UP000663879">
    <property type="component" value="Unassembled WGS sequence"/>
</dbReference>
<dbReference type="PANTHER" id="PTHR33332">
    <property type="entry name" value="REVERSE TRANSCRIPTASE DOMAIN-CONTAINING PROTEIN"/>
    <property type="match status" value="1"/>
</dbReference>
<dbReference type="OrthoDB" id="445826at2759"/>
<keyword evidence="3" id="KW-1185">Reference proteome</keyword>
<evidence type="ECO:0000313" key="3">
    <source>
        <dbReference type="Proteomes" id="UP000663879"/>
    </source>
</evidence>
<dbReference type="Pfam" id="PF00078">
    <property type="entry name" value="RVT_1"/>
    <property type="match status" value="1"/>
</dbReference>
<proteinExistence type="predicted"/>
<accession>A0A813RWA1</accession>
<name>A0A813RWA1_9BILA</name>
<evidence type="ECO:0000259" key="1">
    <source>
        <dbReference type="Pfam" id="PF00078"/>
    </source>
</evidence>
<dbReference type="AlphaFoldDB" id="A0A813RWA1"/>